<evidence type="ECO:0000313" key="8">
    <source>
        <dbReference type="EMBL" id="KAG0721930.1"/>
    </source>
</evidence>
<feature type="compositionally biased region" description="Basic and acidic residues" evidence="4">
    <location>
        <begin position="298"/>
        <end position="317"/>
    </location>
</feature>
<dbReference type="OrthoDB" id="27962at2759"/>
<comment type="caution">
    <text evidence="8">The sequence shown here is derived from an EMBL/GenBank/DDBJ whole genome shotgun (WGS) entry which is preliminary data.</text>
</comment>
<evidence type="ECO:0000256" key="3">
    <source>
        <dbReference type="ARBA" id="ARBA00023034"/>
    </source>
</evidence>
<dbReference type="InterPro" id="IPR058563">
    <property type="entry name" value="Trs120_TRAPPC9_N"/>
</dbReference>
<feature type="domain" description="Trs120/TRAPPC9 first Ig-like" evidence="7">
    <location>
        <begin position="807"/>
        <end position="924"/>
    </location>
</feature>
<dbReference type="Pfam" id="PF26251">
    <property type="entry name" value="TPR_TRAPPC9-Trs120"/>
    <property type="match status" value="1"/>
</dbReference>
<comment type="subcellular location">
    <subcellularLocation>
        <location evidence="1">Golgi apparatus</location>
    </subcellularLocation>
</comment>
<feature type="compositionally biased region" description="Low complexity" evidence="4">
    <location>
        <begin position="1068"/>
        <end position="1080"/>
    </location>
</feature>
<sequence length="1480" mass="160707">MWIEGAEYRAESKETEVVWAREEERRSRVQCCEVCPGVSAAGGEGHEVVRECDPVQPSTRDHHELPRLHHQPTPPPDPPGARQTRSQLKSRSFHKLYERISRVGHIKLSDSNGSQRPVWVTYRREYPIENNDWGDFQTHRRVLGIITIGQVGSQSDLNDICKQHESLKVKYSSTLYDSRCIILGLNPDGTLYEAASQGPSRNTSPDPSGTPDPGGAPQPPPPVPAPPVPAINGHAHIKKVSAGSTDRDSGVYETVGGEEKPTDSDSHSEGATDLKIDTNHVNGSDSGSESTSEVGCCEDTKVDSPRDSALDSTHDTSHSSMNSSGSQASKVSLQPPSNFKTRALFYPTGDHAVNIESQLQEFVSSLFWVLESKRLDKSQEKLERPPLLCAPFERKVSEDFIGLDMDSRTNKKRCAGRLRKQLADLTLQASLPVEAIIHYGHAADTLRHCNDWLWLAACFEGLCAASVVMLYPNLRRSVGLQRYSSLGVGGNQGGSGGVGSRGRNGSVNTNSLPTGLEPTLIKQTSKHCLNPDDIVDKYREAIVHYSKVGHSSLDRALGTGMYRSLSGTLTALIGVACPPQYRNAGVVETEASIKAVHVLIEQRRYLMAAEFLSNVVFINLQLSDEEKASQGGTHGSSHAFKNALADLYHQVGFQRKASFFRRVAAMRCVAPQNQQPDWGQCYRLLLHTLDGYKVCLDPMEFRKDGSQGWPSLQIQILQELVGTSRRMGQNALCTRHQAFLVCAMLPHLSDTERQDTAAMLESLSARSGSGPTPLVVQETGVIIPAVNFLNIPSCRRIRIISPTGCRKAEKKQSAIPEEDNGPFIFSPFTSLSNNNERRSQGKVDFEWVEGDVCEISLDLENPMPFELKITNMTVITDKVPFESWNTTIVLKNERGLQPVTLRGRPQGAGELQVTGYSATVMGVTSNCRFKFVPHLRIPQYTVNVVPALPMIQVLKGSSSTGSLGAEQAVGEECGSVHLSLSAGETHECSVVVHNGSSQPVEELTITLDSKMDKALLHQVFEYSRENLEAQLPIPPGGRASLTLYVYAACDFLAPGRLDDSLETTSLMSGSEPPSLVSGGPPSLPSRQSVATSSTRAVPRPRRADSSASLLSSRSGSSMRSGSSTSTQAATSSVRTRTTAATPGCSHRTLEASLMVKYTGGPGMGAEYLRSTQVGVSVEVTPSLQVTRWDVLPAELPHQCYVVLDLLNCAAHEMDLHYTPTKHILIEAGDSCRVPVPVDRCPLATLTEDGRESESGWGWSEVLGGHVASLVELRWTLGPNDTPGRASLAGITFPPSTHDLITMAPIHWDVQVDGEEVVGGTENSGVVGRPLDLGVGITNTSGASLPPLSLRITAFQDHQNGHLNYRLDAKMTTTGATKLTTPQHHYSASPGTTFGEGNIRPNVNGYHSLGVMFALTVQLKEGEEFRHCCGLVFFTAGVFKVEVTCSPAAAAVQTSFYENITPAHQHAWKFAPPLEITVTDV</sequence>
<feature type="region of interest" description="Disordered" evidence="4">
    <location>
        <begin position="192"/>
        <end position="334"/>
    </location>
</feature>
<dbReference type="PANTHER" id="PTHR21512">
    <property type="entry name" value="TRAFFICKING PROTEIN PARTICLE COMPLEX SUBUNIT 9"/>
    <property type="match status" value="1"/>
</dbReference>
<dbReference type="InterPro" id="IPR058565">
    <property type="entry name" value="Ig_TRAPPC9_Trs120_1st"/>
</dbReference>
<organism evidence="8 9">
    <name type="scientific">Chionoecetes opilio</name>
    <name type="common">Atlantic snow crab</name>
    <name type="synonym">Cancer opilio</name>
    <dbReference type="NCBI Taxonomy" id="41210"/>
    <lineage>
        <taxon>Eukaryota</taxon>
        <taxon>Metazoa</taxon>
        <taxon>Ecdysozoa</taxon>
        <taxon>Arthropoda</taxon>
        <taxon>Crustacea</taxon>
        <taxon>Multicrustacea</taxon>
        <taxon>Malacostraca</taxon>
        <taxon>Eumalacostraca</taxon>
        <taxon>Eucarida</taxon>
        <taxon>Decapoda</taxon>
        <taxon>Pleocyemata</taxon>
        <taxon>Brachyura</taxon>
        <taxon>Eubrachyura</taxon>
        <taxon>Majoidea</taxon>
        <taxon>Majidae</taxon>
        <taxon>Chionoecetes</taxon>
    </lineage>
</organism>
<feature type="compositionally biased region" description="Polar residues" evidence="4">
    <location>
        <begin position="318"/>
        <end position="334"/>
    </location>
</feature>
<feature type="compositionally biased region" description="Pro residues" evidence="4">
    <location>
        <begin position="208"/>
        <end position="229"/>
    </location>
</feature>
<feature type="compositionally biased region" description="Polar residues" evidence="4">
    <location>
        <begin position="1086"/>
        <end position="1095"/>
    </location>
</feature>
<comment type="similarity">
    <text evidence="2">Belongs to the NIBP family.</text>
</comment>
<feature type="domain" description="Trs120/TRAPPC9 TPR region" evidence="6">
    <location>
        <begin position="643"/>
        <end position="755"/>
    </location>
</feature>
<evidence type="ECO:0000313" key="9">
    <source>
        <dbReference type="Proteomes" id="UP000770661"/>
    </source>
</evidence>
<evidence type="ECO:0000256" key="2">
    <source>
        <dbReference type="ARBA" id="ARBA00008459"/>
    </source>
</evidence>
<evidence type="ECO:0000259" key="7">
    <source>
        <dbReference type="Pfam" id="PF26254"/>
    </source>
</evidence>
<feature type="region of interest" description="Disordered" evidence="4">
    <location>
        <begin position="55"/>
        <end position="88"/>
    </location>
</feature>
<dbReference type="GO" id="GO:0005802">
    <property type="term" value="C:trans-Golgi network"/>
    <property type="evidence" value="ECO:0007669"/>
    <property type="project" value="TreeGrafter"/>
</dbReference>
<gene>
    <name evidence="8" type="primary">TRAPPC9</name>
    <name evidence="8" type="ORF">GWK47_006151</name>
</gene>
<feature type="region of interest" description="Disordered" evidence="4">
    <location>
        <begin position="490"/>
        <end position="513"/>
    </location>
</feature>
<reference evidence="8" key="1">
    <citation type="submission" date="2020-07" db="EMBL/GenBank/DDBJ databases">
        <title>The High-quality genome of the commercially important snow crab, Chionoecetes opilio.</title>
        <authorList>
            <person name="Jeong J.-H."/>
            <person name="Ryu S."/>
        </authorList>
    </citation>
    <scope>NUCLEOTIDE SEQUENCE</scope>
    <source>
        <strain evidence="8">MADBK_172401_WGS</strain>
        <tissue evidence="8">Digestive gland</tissue>
    </source>
</reference>
<evidence type="ECO:0000256" key="1">
    <source>
        <dbReference type="ARBA" id="ARBA00004555"/>
    </source>
</evidence>
<feature type="compositionally biased region" description="Basic and acidic residues" evidence="4">
    <location>
        <begin position="55"/>
        <end position="67"/>
    </location>
</feature>
<evidence type="ECO:0000259" key="6">
    <source>
        <dbReference type="Pfam" id="PF26251"/>
    </source>
</evidence>
<feature type="domain" description="Trs120/TRAPPC9 N-terminal" evidence="5">
    <location>
        <begin position="302"/>
        <end position="473"/>
    </location>
</feature>
<feature type="compositionally biased region" description="Gly residues" evidence="4">
    <location>
        <begin position="490"/>
        <end position="502"/>
    </location>
</feature>
<name>A0A8J4Y6B3_CHIOP</name>
<dbReference type="Proteomes" id="UP000770661">
    <property type="component" value="Unassembled WGS sequence"/>
</dbReference>
<dbReference type="Pfam" id="PF08626">
    <property type="entry name" value="TRAPPC9-Trs120"/>
    <property type="match status" value="1"/>
</dbReference>
<dbReference type="InterPro" id="IPR058564">
    <property type="entry name" value="TPR_TRAPPC9_Trs120"/>
</dbReference>
<dbReference type="Pfam" id="PF26254">
    <property type="entry name" value="Ig_TRAPPC9-Trs120_1st"/>
    <property type="match status" value="1"/>
</dbReference>
<dbReference type="InterPro" id="IPR013935">
    <property type="entry name" value="Trs120_TRAPPC9"/>
</dbReference>
<evidence type="ECO:0000256" key="4">
    <source>
        <dbReference type="SAM" id="MobiDB-lite"/>
    </source>
</evidence>
<keyword evidence="3" id="KW-0333">Golgi apparatus</keyword>
<protein>
    <submittedName>
        <fullName evidence="8">Trafficking protein particle complex subunit 9</fullName>
    </submittedName>
</protein>
<feature type="compositionally biased region" description="Basic and acidic residues" evidence="4">
    <location>
        <begin position="257"/>
        <end position="278"/>
    </location>
</feature>
<keyword evidence="9" id="KW-1185">Reference proteome</keyword>
<proteinExistence type="inferred from homology"/>
<dbReference type="EMBL" id="JACEEZ010010270">
    <property type="protein sequence ID" value="KAG0721930.1"/>
    <property type="molecule type" value="Genomic_DNA"/>
</dbReference>
<evidence type="ECO:0000259" key="5">
    <source>
        <dbReference type="Pfam" id="PF08626"/>
    </source>
</evidence>
<feature type="compositionally biased region" description="Polar residues" evidence="4">
    <location>
        <begin position="279"/>
        <end position="293"/>
    </location>
</feature>
<dbReference type="PANTHER" id="PTHR21512:SF5">
    <property type="entry name" value="TRAFFICKING PROTEIN PARTICLE COMPLEX SUBUNIT 9"/>
    <property type="match status" value="1"/>
</dbReference>
<feature type="region of interest" description="Disordered" evidence="4">
    <location>
        <begin position="1063"/>
        <end position="1144"/>
    </location>
</feature>
<feature type="compositionally biased region" description="Low complexity" evidence="4">
    <location>
        <begin position="1105"/>
        <end position="1141"/>
    </location>
</feature>
<accession>A0A8J4Y6B3</accession>